<dbReference type="GO" id="GO:0005874">
    <property type="term" value="C:microtubule"/>
    <property type="evidence" value="ECO:0007669"/>
    <property type="project" value="UniProtKB-KW"/>
</dbReference>
<keyword evidence="5" id="KW-1185">Reference proteome</keyword>
<sequence>MSDIAAVKRQLKIKYGVVQRLSKETGLYRKEAEGLETKRAKLVLDGAEEWDIKNAGKMIEESGKMVLDTTSRLKKASDELEALIASAKKDFNLDQDEDLLKAEEVLQSAKA</sequence>
<dbReference type="GO" id="GO:0007021">
    <property type="term" value="P:tubulin complex assembly"/>
    <property type="evidence" value="ECO:0007669"/>
    <property type="project" value="UniProtKB-UniRule"/>
</dbReference>
<keyword evidence="2 3" id="KW-0143">Chaperone</keyword>
<dbReference type="SUPFAM" id="SSF46988">
    <property type="entry name" value="Tubulin chaperone cofactor A"/>
    <property type="match status" value="1"/>
</dbReference>
<dbReference type="GO" id="GO:0007023">
    <property type="term" value="P:post-chaperonin tubulin folding pathway"/>
    <property type="evidence" value="ECO:0007669"/>
    <property type="project" value="UniProtKB-UniRule"/>
</dbReference>
<evidence type="ECO:0000256" key="3">
    <source>
        <dbReference type="RuleBase" id="RU364030"/>
    </source>
</evidence>
<dbReference type="EMBL" id="JANKHO010003155">
    <property type="protein sequence ID" value="KAJ3485722.1"/>
    <property type="molecule type" value="Genomic_DNA"/>
</dbReference>
<accession>A0A9W8MPL7</accession>
<evidence type="ECO:0000313" key="5">
    <source>
        <dbReference type="Proteomes" id="UP001148786"/>
    </source>
</evidence>
<evidence type="ECO:0000256" key="2">
    <source>
        <dbReference type="ARBA" id="ARBA00023186"/>
    </source>
</evidence>
<proteinExistence type="inferred from homology"/>
<evidence type="ECO:0000313" key="4">
    <source>
        <dbReference type="EMBL" id="KAJ3485722.1"/>
    </source>
</evidence>
<comment type="subcellular location">
    <subcellularLocation>
        <location evidence="3">Cytoplasm</location>
        <location evidence="3">Cytoskeleton</location>
    </subcellularLocation>
</comment>
<dbReference type="InterPro" id="IPR036126">
    <property type="entry name" value="TBCA_sf"/>
</dbReference>
<protein>
    <recommendedName>
        <fullName evidence="3">Tubulin-specific chaperone A</fullName>
    </recommendedName>
</protein>
<comment type="similarity">
    <text evidence="1 3">Belongs to the TBCA family.</text>
</comment>
<comment type="caution">
    <text evidence="4">The sequence shown here is derived from an EMBL/GenBank/DDBJ whole genome shotgun (WGS) entry which is preliminary data.</text>
</comment>
<reference evidence="4" key="1">
    <citation type="submission" date="2022-07" db="EMBL/GenBank/DDBJ databases">
        <title>Genome Sequence of Agrocybe chaxingu.</title>
        <authorList>
            <person name="Buettner E."/>
        </authorList>
    </citation>
    <scope>NUCLEOTIDE SEQUENCE</scope>
    <source>
        <strain evidence="4">MP-N11</strain>
    </source>
</reference>
<dbReference type="Gene3D" id="1.20.58.90">
    <property type="match status" value="1"/>
</dbReference>
<dbReference type="GO" id="GO:0005829">
    <property type="term" value="C:cytosol"/>
    <property type="evidence" value="ECO:0007669"/>
    <property type="project" value="TreeGrafter"/>
</dbReference>
<dbReference type="AlphaFoldDB" id="A0A9W8MPL7"/>
<keyword evidence="3" id="KW-0963">Cytoplasm</keyword>
<keyword evidence="3" id="KW-0493">Microtubule</keyword>
<name>A0A9W8MPL7_9AGAR</name>
<dbReference type="Proteomes" id="UP001148786">
    <property type="component" value="Unassembled WGS sequence"/>
</dbReference>
<dbReference type="OrthoDB" id="296187at2759"/>
<gene>
    <name evidence="4" type="ORF">NLJ89_g11877</name>
</gene>
<evidence type="ECO:0000256" key="1">
    <source>
        <dbReference type="ARBA" id="ARBA00006806"/>
    </source>
</evidence>
<comment type="subunit">
    <text evidence="3">Supercomplex made of cofactors A to E. Cofactors A and D function by capturing and stabilizing tubulin in a quasi-native conformation. Cofactor E binds to the cofactor D-tubulin complex; interaction with cofactor C then causes the release of tubulin polypeptides that are committed to the native state.</text>
</comment>
<dbReference type="PANTHER" id="PTHR21500:SF0">
    <property type="entry name" value="TUBULIN-SPECIFIC CHAPERONE A"/>
    <property type="match status" value="1"/>
</dbReference>
<dbReference type="GO" id="GO:0048487">
    <property type="term" value="F:beta-tubulin binding"/>
    <property type="evidence" value="ECO:0007669"/>
    <property type="project" value="InterPro"/>
</dbReference>
<keyword evidence="3" id="KW-0206">Cytoskeleton</keyword>
<dbReference type="Pfam" id="PF02970">
    <property type="entry name" value="TBCA"/>
    <property type="match status" value="1"/>
</dbReference>
<dbReference type="InterPro" id="IPR004226">
    <property type="entry name" value="TBCA"/>
</dbReference>
<organism evidence="4 5">
    <name type="scientific">Agrocybe chaxingu</name>
    <dbReference type="NCBI Taxonomy" id="84603"/>
    <lineage>
        <taxon>Eukaryota</taxon>
        <taxon>Fungi</taxon>
        <taxon>Dikarya</taxon>
        <taxon>Basidiomycota</taxon>
        <taxon>Agaricomycotina</taxon>
        <taxon>Agaricomycetes</taxon>
        <taxon>Agaricomycetidae</taxon>
        <taxon>Agaricales</taxon>
        <taxon>Agaricineae</taxon>
        <taxon>Strophariaceae</taxon>
        <taxon>Agrocybe</taxon>
    </lineage>
</organism>
<dbReference type="PANTHER" id="PTHR21500">
    <property type="entry name" value="TUBULIN-SPECIFIC CHAPERONE A"/>
    <property type="match status" value="1"/>
</dbReference>